<dbReference type="EMBL" id="SSOA01000002">
    <property type="protein sequence ID" value="THF52070.1"/>
    <property type="molecule type" value="Genomic_DNA"/>
</dbReference>
<feature type="domain" description="O-GlcNAc transferase C-terminal" evidence="5">
    <location>
        <begin position="353"/>
        <end position="539"/>
    </location>
</feature>
<feature type="domain" description="O-GlcNAc transferase C-terminal" evidence="5">
    <location>
        <begin position="188"/>
        <end position="347"/>
    </location>
</feature>
<proteinExistence type="predicted"/>
<accession>A0A4S4A1I0</accession>
<protein>
    <recommendedName>
        <fullName evidence="5">O-GlcNAc transferase C-terminal domain-containing protein</fullName>
    </recommendedName>
</protein>
<organism evidence="6 7">
    <name type="scientific">Allorhizobium terrae</name>
    <dbReference type="NCBI Taxonomy" id="1848972"/>
    <lineage>
        <taxon>Bacteria</taxon>
        <taxon>Pseudomonadati</taxon>
        <taxon>Pseudomonadota</taxon>
        <taxon>Alphaproteobacteria</taxon>
        <taxon>Hyphomicrobiales</taxon>
        <taxon>Rhizobiaceae</taxon>
        <taxon>Rhizobium/Agrobacterium group</taxon>
        <taxon>Allorhizobium</taxon>
    </lineage>
</organism>
<dbReference type="Gene3D" id="3.40.50.2000">
    <property type="entry name" value="Glycogen Phosphorylase B"/>
    <property type="match status" value="1"/>
</dbReference>
<dbReference type="PANTHER" id="PTHR44366">
    <property type="entry name" value="UDP-N-ACETYLGLUCOSAMINE--PEPTIDE N-ACETYLGLUCOSAMINYLTRANSFERASE 110 KDA SUBUNIT"/>
    <property type="match status" value="1"/>
</dbReference>
<dbReference type="PANTHER" id="PTHR44366:SF1">
    <property type="entry name" value="UDP-N-ACETYLGLUCOSAMINE--PEPTIDE N-ACETYLGLUCOSAMINYLTRANSFERASE 110 KDA SUBUNIT"/>
    <property type="match status" value="1"/>
</dbReference>
<evidence type="ECO:0000256" key="4">
    <source>
        <dbReference type="ARBA" id="ARBA00022803"/>
    </source>
</evidence>
<dbReference type="Gene3D" id="1.25.40.10">
    <property type="entry name" value="Tetratricopeptide repeat domain"/>
    <property type="match status" value="1"/>
</dbReference>
<dbReference type="GO" id="GO:0006493">
    <property type="term" value="P:protein O-linked glycosylation"/>
    <property type="evidence" value="ECO:0007669"/>
    <property type="project" value="InterPro"/>
</dbReference>
<evidence type="ECO:0000259" key="5">
    <source>
        <dbReference type="Pfam" id="PF13844"/>
    </source>
</evidence>
<dbReference type="RefSeq" id="WP_190235173.1">
    <property type="nucleotide sequence ID" value="NZ_SSOA01000002.1"/>
</dbReference>
<keyword evidence="7" id="KW-1185">Reference proteome</keyword>
<dbReference type="Pfam" id="PF13844">
    <property type="entry name" value="Glyco_transf_41"/>
    <property type="match status" value="2"/>
</dbReference>
<dbReference type="SUPFAM" id="SSF53756">
    <property type="entry name" value="UDP-Glycosyltransferase/glycogen phosphorylase"/>
    <property type="match status" value="1"/>
</dbReference>
<keyword evidence="3" id="KW-0677">Repeat</keyword>
<dbReference type="Gene3D" id="3.40.50.11380">
    <property type="match status" value="1"/>
</dbReference>
<gene>
    <name evidence="6" type="ORF">E6C51_04405</name>
</gene>
<dbReference type="Proteomes" id="UP000310754">
    <property type="component" value="Unassembled WGS sequence"/>
</dbReference>
<dbReference type="InterPro" id="IPR029489">
    <property type="entry name" value="OGT/SEC/SPY_C"/>
</dbReference>
<dbReference type="InterPro" id="IPR037919">
    <property type="entry name" value="OGT"/>
</dbReference>
<reference evidence="6 7" key="1">
    <citation type="submission" date="2019-04" db="EMBL/GenBank/DDBJ databases">
        <title>Rhizobium terrae sp. nov., isolated from a paddy soil.</title>
        <authorList>
            <person name="Lin S.-Y."/>
            <person name="Hameed A."/>
            <person name="Huang H.-I."/>
            <person name="Young C.-C."/>
        </authorList>
    </citation>
    <scope>NUCLEOTIDE SEQUENCE [LARGE SCALE GENOMIC DNA]</scope>
    <source>
        <strain evidence="6 7">CC-HIH110</strain>
    </source>
</reference>
<dbReference type="InterPro" id="IPR011990">
    <property type="entry name" value="TPR-like_helical_dom_sf"/>
</dbReference>
<dbReference type="SUPFAM" id="SSF48452">
    <property type="entry name" value="TPR-like"/>
    <property type="match status" value="1"/>
</dbReference>
<evidence type="ECO:0000256" key="1">
    <source>
        <dbReference type="ARBA" id="ARBA00004922"/>
    </source>
</evidence>
<sequence>MAPSNSFVQALQAYKAGNLTKCLRLLAPLLKNRVLDGNILLVAAQCHAKLDQKIQAAELYMRAAEALPDNKSMFLLMAARLFQQAKDNDRALETAKAAAASGPFSVEVQNTLRRLLRDQLALVDIPLSDAAVMNGIASGNAEFFAVDDPYEHLLWCGDEAINSQQTRMAAGTPFTPVSKQQRRAMPHQHGEKIKVGYLSADYSDQHPTMRLFQSVLLSHDPTRFDIHLFCHTEAPIVATDRGMRQTYPNLHVITDMDDDAACAYIRSFDLDILVDLKGHTKDVRVDLINRGLAPLQAAYLGFPGSAYGIDCDYIISDPIVTPDSARPYYHEKLCRLPECYQANDNRHRLLVPAASRASLGLPEDAFVLASFNAARKISPFTAQLWARVMATIPDSVLWILCEGQSRQSNLIDFMGKNGIAPDRLFFADTAIYSDHIARLQAADLGLDTYPYNGHTTTSDKLWAGLPVITFKGSNFASRVSESLLTALGVPELVANDADHLVDLAASLAQDRARLEAIWQKIADNRFVAPLFDTERFTRHLECAFEMMVEREKAGLEPDHIDVAPLPPRNAPFQ</sequence>
<evidence type="ECO:0000256" key="3">
    <source>
        <dbReference type="ARBA" id="ARBA00022737"/>
    </source>
</evidence>
<evidence type="ECO:0000256" key="2">
    <source>
        <dbReference type="ARBA" id="ARBA00022679"/>
    </source>
</evidence>
<dbReference type="GO" id="GO:0097363">
    <property type="term" value="F:protein O-acetylglucosaminyltransferase activity"/>
    <property type="evidence" value="ECO:0007669"/>
    <property type="project" value="TreeGrafter"/>
</dbReference>
<dbReference type="AlphaFoldDB" id="A0A4S4A1I0"/>
<keyword evidence="2" id="KW-0808">Transferase</keyword>
<keyword evidence="4" id="KW-0802">TPR repeat</keyword>
<comment type="pathway">
    <text evidence="1">Protein modification; protein glycosylation.</text>
</comment>
<comment type="caution">
    <text evidence="6">The sequence shown here is derived from an EMBL/GenBank/DDBJ whole genome shotgun (WGS) entry which is preliminary data.</text>
</comment>
<evidence type="ECO:0000313" key="6">
    <source>
        <dbReference type="EMBL" id="THF52070.1"/>
    </source>
</evidence>
<name>A0A4S4A1I0_9HYPH</name>
<evidence type="ECO:0000313" key="7">
    <source>
        <dbReference type="Proteomes" id="UP000310754"/>
    </source>
</evidence>